<dbReference type="CDD" id="cd00112">
    <property type="entry name" value="LDLa"/>
    <property type="match status" value="1"/>
</dbReference>
<dbReference type="AlphaFoldDB" id="A0A6P6K753"/>
<evidence type="ECO:0000256" key="9">
    <source>
        <dbReference type="ARBA" id="ARBA00023157"/>
    </source>
</evidence>
<dbReference type="Pfam" id="PF13855">
    <property type="entry name" value="LRR_8"/>
    <property type="match status" value="2"/>
</dbReference>
<keyword evidence="11" id="KW-0325">Glycoprotein</keyword>
<feature type="transmembrane region" description="Helical" evidence="14">
    <location>
        <begin position="432"/>
        <end position="456"/>
    </location>
</feature>
<dbReference type="Gene3D" id="4.10.400.10">
    <property type="entry name" value="Low-density Lipoprotein Receptor"/>
    <property type="match status" value="1"/>
</dbReference>
<dbReference type="GO" id="GO:0008528">
    <property type="term" value="F:G protein-coupled peptide receptor activity"/>
    <property type="evidence" value="ECO:0007669"/>
    <property type="project" value="TreeGrafter"/>
</dbReference>
<dbReference type="GO" id="GO:0009755">
    <property type="term" value="P:hormone-mediated signaling pathway"/>
    <property type="evidence" value="ECO:0007669"/>
    <property type="project" value="TreeGrafter"/>
</dbReference>
<dbReference type="InterPro" id="IPR032675">
    <property type="entry name" value="LRR_dom_sf"/>
</dbReference>
<dbReference type="FunFam" id="3.80.10.10:FF:000434">
    <property type="entry name" value="Relaxin family peptide receptor 1"/>
    <property type="match status" value="1"/>
</dbReference>
<feature type="domain" description="G-protein coupled receptors family 1 profile" evidence="16">
    <location>
        <begin position="412"/>
        <end position="669"/>
    </location>
</feature>
<keyword evidence="8 14" id="KW-0472">Membrane</keyword>
<feature type="transmembrane region" description="Helical" evidence="14">
    <location>
        <begin position="476"/>
        <end position="498"/>
    </location>
</feature>
<dbReference type="PROSITE" id="PS50068">
    <property type="entry name" value="LDLRA_2"/>
    <property type="match status" value="1"/>
</dbReference>
<dbReference type="InterPro" id="IPR002172">
    <property type="entry name" value="LDrepeatLR_classA_rpt"/>
</dbReference>
<feature type="transmembrane region" description="Helical" evidence="14">
    <location>
        <begin position="519"/>
        <end position="538"/>
    </location>
</feature>
<name>A0A6P6K753_CARAU</name>
<evidence type="ECO:0000259" key="16">
    <source>
        <dbReference type="PROSITE" id="PS50262"/>
    </source>
</evidence>
<organism evidence="17 18">
    <name type="scientific">Carassius auratus</name>
    <name type="common">Goldfish</name>
    <dbReference type="NCBI Taxonomy" id="7957"/>
    <lineage>
        <taxon>Eukaryota</taxon>
        <taxon>Metazoa</taxon>
        <taxon>Chordata</taxon>
        <taxon>Craniata</taxon>
        <taxon>Vertebrata</taxon>
        <taxon>Euteleostomi</taxon>
        <taxon>Actinopterygii</taxon>
        <taxon>Neopterygii</taxon>
        <taxon>Teleostei</taxon>
        <taxon>Ostariophysi</taxon>
        <taxon>Cypriniformes</taxon>
        <taxon>Cyprinidae</taxon>
        <taxon>Cyprininae</taxon>
        <taxon>Carassius</taxon>
    </lineage>
</organism>
<dbReference type="SMART" id="SM00192">
    <property type="entry name" value="LDLa"/>
    <property type="match status" value="1"/>
</dbReference>
<feature type="transmembrane region" description="Helical" evidence="14">
    <location>
        <begin position="617"/>
        <end position="637"/>
    </location>
</feature>
<feature type="transmembrane region" description="Helical" evidence="14">
    <location>
        <begin position="572"/>
        <end position="596"/>
    </location>
</feature>
<dbReference type="InterPro" id="IPR001611">
    <property type="entry name" value="Leu-rich_rpt"/>
</dbReference>
<dbReference type="Proteomes" id="UP000515129">
    <property type="component" value="Chromosome 30"/>
</dbReference>
<dbReference type="SUPFAM" id="SSF81321">
    <property type="entry name" value="Family A G protein-coupled receptor-like"/>
    <property type="match status" value="1"/>
</dbReference>
<evidence type="ECO:0000256" key="10">
    <source>
        <dbReference type="ARBA" id="ARBA00023170"/>
    </source>
</evidence>
<evidence type="ECO:0000256" key="2">
    <source>
        <dbReference type="ARBA" id="ARBA00022475"/>
    </source>
</evidence>
<feature type="transmembrane region" description="Helical" evidence="14">
    <location>
        <begin position="649"/>
        <end position="671"/>
    </location>
</feature>
<dbReference type="Gene3D" id="3.80.10.10">
    <property type="entry name" value="Ribonuclease Inhibitor"/>
    <property type="match status" value="2"/>
</dbReference>
<dbReference type="OrthoDB" id="6022531at2759"/>
<keyword evidence="9 13" id="KW-1015">Disulfide bond</keyword>
<dbReference type="InterPro" id="IPR036055">
    <property type="entry name" value="LDL_receptor-like_sf"/>
</dbReference>
<proteinExistence type="predicted"/>
<dbReference type="PROSITE" id="PS01209">
    <property type="entry name" value="LDLRA_1"/>
    <property type="match status" value="1"/>
</dbReference>
<keyword evidence="6 14" id="KW-1133">Transmembrane helix</keyword>
<keyword evidence="3" id="KW-0433">Leucine-rich repeat</keyword>
<reference evidence="18" key="1">
    <citation type="submission" date="2025-08" db="UniProtKB">
        <authorList>
            <consortium name="RefSeq"/>
        </authorList>
    </citation>
    <scope>IDENTIFICATION</scope>
    <source>
        <strain evidence="18">Wakin</strain>
        <tissue evidence="18">Muscle</tissue>
    </source>
</reference>
<sequence length="692" mass="79112">MLPPLLLSSLSFSLAFLSDSSGSDMCPLGQFPCGNLSVCLPQPQHCNGQQDCPNGADEENCVDNSGWPHLFDAFMKTRVQESKECMLDVYPDVCHCEGRKVNCNGKNLLHVPVVSSNVTALELNSNRIESLSRDLFIRYRHLERLHLETNSIEMISKRAFSGLISLRKLFLSQNRIASLKAGIFSDLRSLEWLILDENRLSSMRQKSFEGLKSLFFLSLLNNSVEQFPKTSICLEMPRLNWLEMEGNRISSLWASSFKNCSSLTVLALRRNRISTIEEGTFTDMQRLIDLDVSMNKIKDLPPSLFQNLQNLKQLNISNNPLSHIYDNQFDSLVNLQSLSMEEVDIPNINIRMFRPLTNLTHIYFKRFEFCGYSPNVRSCKPNTDGISSFENLLANIILRVFVWVVAFIICFGNIFVICLRSCFASENQHHTMAIKSLCCADCLMGVYLLFIGAFDIKYCGEYNRHAQIWMESLSCQLIGSLAMLSTEVSVMMLTYMTLEKYLCIVFPFHHYRAGRKQTLCSLTFIWLLGFIIAVIPFWDKQTFGNFYGRNGVCFPLHSDQTEKPGARCYSTAIFLGLNLLAFVVIVFSYSSMFYSVQKTAKTARQTVFDREVTIAKRFFFIVFTDAMCWIPIFLLKILSLLRVHIAGTLILWVVIFILPINSALNPILYTITTSAFQQKLKQCLKYRCQQTN</sequence>
<dbReference type="PROSITE" id="PS50262">
    <property type="entry name" value="G_PROTEIN_RECEP_F1_2"/>
    <property type="match status" value="1"/>
</dbReference>
<dbReference type="GO" id="GO:0005886">
    <property type="term" value="C:plasma membrane"/>
    <property type="evidence" value="ECO:0007669"/>
    <property type="project" value="UniProtKB-SubCell"/>
</dbReference>
<feature type="transmembrane region" description="Helical" evidence="14">
    <location>
        <begin position="396"/>
        <end position="420"/>
    </location>
</feature>
<evidence type="ECO:0000256" key="4">
    <source>
        <dbReference type="ARBA" id="ARBA00022692"/>
    </source>
</evidence>
<keyword evidence="5" id="KW-0677">Repeat</keyword>
<comment type="subcellular location">
    <subcellularLocation>
        <location evidence="1">Cell membrane</location>
        <topology evidence="1">Multi-pass membrane protein</topology>
    </subcellularLocation>
</comment>
<dbReference type="GeneID" id="113049549"/>
<evidence type="ECO:0000256" key="3">
    <source>
        <dbReference type="ARBA" id="ARBA00022614"/>
    </source>
</evidence>
<comment type="caution">
    <text evidence="13">Lacks conserved residue(s) required for the propagation of feature annotation.</text>
</comment>
<dbReference type="InterPro" id="IPR008112">
    <property type="entry name" value="Relaxin_rcpt"/>
</dbReference>
<evidence type="ECO:0000256" key="7">
    <source>
        <dbReference type="ARBA" id="ARBA00023040"/>
    </source>
</evidence>
<dbReference type="RefSeq" id="XP_026067766.1">
    <property type="nucleotide sequence ID" value="XM_026211981.1"/>
</dbReference>
<evidence type="ECO:0000256" key="14">
    <source>
        <dbReference type="SAM" id="Phobius"/>
    </source>
</evidence>
<evidence type="ECO:0000256" key="12">
    <source>
        <dbReference type="ARBA" id="ARBA00023224"/>
    </source>
</evidence>
<keyword evidence="10" id="KW-0675">Receptor</keyword>
<dbReference type="KEGG" id="caua:113049549"/>
<evidence type="ECO:0000256" key="15">
    <source>
        <dbReference type="SAM" id="SignalP"/>
    </source>
</evidence>
<dbReference type="FunFam" id="4.10.400.10:FF:000014">
    <property type="entry name" value="Relaxin family peptide receptor 1"/>
    <property type="match status" value="1"/>
</dbReference>
<dbReference type="PRINTS" id="PR01739">
    <property type="entry name" value="RELAXINR"/>
</dbReference>
<dbReference type="PRINTS" id="PR00237">
    <property type="entry name" value="GPCRRHODOPSN"/>
</dbReference>
<keyword evidence="15" id="KW-0732">Signal</keyword>
<dbReference type="Pfam" id="PF00001">
    <property type="entry name" value="7tm_1"/>
    <property type="match status" value="1"/>
</dbReference>
<dbReference type="Pfam" id="PF00057">
    <property type="entry name" value="Ldl_recept_a"/>
    <property type="match status" value="1"/>
</dbReference>
<evidence type="ECO:0000256" key="11">
    <source>
        <dbReference type="ARBA" id="ARBA00023180"/>
    </source>
</evidence>
<dbReference type="Pfam" id="PF00560">
    <property type="entry name" value="LRR_1"/>
    <property type="match status" value="1"/>
</dbReference>
<keyword evidence="12" id="KW-0807">Transducer</keyword>
<keyword evidence="7" id="KW-0297">G-protein coupled receptor</keyword>
<dbReference type="InterPro" id="IPR017452">
    <property type="entry name" value="GPCR_Rhodpsn_7TM"/>
</dbReference>
<dbReference type="PANTHER" id="PTHR24372">
    <property type="entry name" value="GLYCOPROTEIN HORMONE RECEPTOR"/>
    <property type="match status" value="1"/>
</dbReference>
<accession>A0A6P6K753</accession>
<feature type="chain" id="PRO_5028259011" evidence="15">
    <location>
        <begin position="23"/>
        <end position="692"/>
    </location>
</feature>
<dbReference type="Gene3D" id="1.20.1070.10">
    <property type="entry name" value="Rhodopsin 7-helix transmembrane proteins"/>
    <property type="match status" value="1"/>
</dbReference>
<keyword evidence="2" id="KW-1003">Cell membrane</keyword>
<dbReference type="PANTHER" id="PTHR24372:SF70">
    <property type="entry name" value="G-PROTEIN COUPLED RECEPTORS FAMILY 1 PROFILE DOMAIN-CONTAINING PROTEIN"/>
    <property type="match status" value="1"/>
</dbReference>
<dbReference type="PROSITE" id="PS51450">
    <property type="entry name" value="LRR"/>
    <property type="match status" value="3"/>
</dbReference>
<gene>
    <name evidence="18" type="primary">LOC113049549</name>
</gene>
<feature type="signal peptide" evidence="15">
    <location>
        <begin position="1"/>
        <end position="22"/>
    </location>
</feature>
<keyword evidence="4 14" id="KW-0812">Transmembrane</keyword>
<dbReference type="SUPFAM" id="SSF52058">
    <property type="entry name" value="L domain-like"/>
    <property type="match status" value="1"/>
</dbReference>
<evidence type="ECO:0000256" key="5">
    <source>
        <dbReference type="ARBA" id="ARBA00022737"/>
    </source>
</evidence>
<dbReference type="GO" id="GO:0007189">
    <property type="term" value="P:adenylate cyclase-activating G protein-coupled receptor signaling pathway"/>
    <property type="evidence" value="ECO:0007669"/>
    <property type="project" value="TreeGrafter"/>
</dbReference>
<dbReference type="InterPro" id="IPR023415">
    <property type="entry name" value="LDLR_class-A_CS"/>
</dbReference>
<evidence type="ECO:0000313" key="17">
    <source>
        <dbReference type="Proteomes" id="UP000515129"/>
    </source>
</evidence>
<dbReference type="InterPro" id="IPR003591">
    <property type="entry name" value="Leu-rich_rpt_typical-subtyp"/>
</dbReference>
<dbReference type="FunFam" id="3.80.10.10:FF:000207">
    <property type="entry name" value="Relaxin family peptide receptor 2"/>
    <property type="match status" value="1"/>
</dbReference>
<evidence type="ECO:0000256" key="13">
    <source>
        <dbReference type="PROSITE-ProRule" id="PRU00124"/>
    </source>
</evidence>
<keyword evidence="17" id="KW-1185">Reference proteome</keyword>
<dbReference type="InterPro" id="IPR000276">
    <property type="entry name" value="GPCR_Rhodpsn"/>
</dbReference>
<dbReference type="SMART" id="SM00369">
    <property type="entry name" value="LRR_TYP"/>
    <property type="match status" value="8"/>
</dbReference>
<feature type="disulfide bond" evidence="13">
    <location>
        <begin position="46"/>
        <end position="61"/>
    </location>
</feature>
<evidence type="ECO:0000313" key="18">
    <source>
        <dbReference type="RefSeq" id="XP_026067766.1"/>
    </source>
</evidence>
<protein>
    <submittedName>
        <fullName evidence="18">Relaxin receptor 1-like</fullName>
    </submittedName>
</protein>
<evidence type="ECO:0000256" key="8">
    <source>
        <dbReference type="ARBA" id="ARBA00023136"/>
    </source>
</evidence>
<evidence type="ECO:0000256" key="1">
    <source>
        <dbReference type="ARBA" id="ARBA00004651"/>
    </source>
</evidence>
<dbReference type="SUPFAM" id="SSF57424">
    <property type="entry name" value="LDL receptor-like module"/>
    <property type="match status" value="1"/>
</dbReference>
<evidence type="ECO:0000256" key="6">
    <source>
        <dbReference type="ARBA" id="ARBA00022989"/>
    </source>
</evidence>
<dbReference type="FunFam" id="1.20.1070.10:FF:000023">
    <property type="entry name" value="Relaxin family peptide receptor 1"/>
    <property type="match status" value="1"/>
</dbReference>